<protein>
    <recommendedName>
        <fullName evidence="2">HTH cro/C1-type domain-containing protein</fullName>
    </recommendedName>
</protein>
<reference evidence="1" key="1">
    <citation type="submission" date="2019-03" db="EMBL/GenBank/DDBJ databases">
        <title>Single cell metagenomics reveals metabolic interactions within the superorganism composed of flagellate Streblomastix strix and complex community of Bacteroidetes bacteria on its surface.</title>
        <authorList>
            <person name="Treitli S.C."/>
            <person name="Kolisko M."/>
            <person name="Husnik F."/>
            <person name="Keeling P."/>
            <person name="Hampl V."/>
        </authorList>
    </citation>
    <scope>NUCLEOTIDE SEQUENCE</scope>
    <source>
        <strain evidence="1">STM</strain>
    </source>
</reference>
<evidence type="ECO:0008006" key="2">
    <source>
        <dbReference type="Google" id="ProtNLM"/>
    </source>
</evidence>
<dbReference type="EMBL" id="SNRY01004034">
    <property type="protein sequence ID" value="KAA6318958.1"/>
    <property type="molecule type" value="Genomic_DNA"/>
</dbReference>
<name>A0A5J4QD21_9ZZZZ</name>
<gene>
    <name evidence="1" type="ORF">EZS27_031093</name>
</gene>
<proteinExistence type="predicted"/>
<dbReference type="AlphaFoldDB" id="A0A5J4QD21"/>
<evidence type="ECO:0000313" key="1">
    <source>
        <dbReference type="EMBL" id="KAA6318958.1"/>
    </source>
</evidence>
<sequence>MKNNYKNIKELTVDLSPYISAGAFARICGINEGQMRHYVSGIRNPSQITIDKMNEKIRIFAEELAKVQITGA</sequence>
<dbReference type="CDD" id="cd00093">
    <property type="entry name" value="HTH_XRE"/>
    <property type="match status" value="1"/>
</dbReference>
<accession>A0A5J4QD21</accession>
<dbReference type="InterPro" id="IPR001387">
    <property type="entry name" value="Cro/C1-type_HTH"/>
</dbReference>
<organism evidence="1">
    <name type="scientific">termite gut metagenome</name>
    <dbReference type="NCBI Taxonomy" id="433724"/>
    <lineage>
        <taxon>unclassified sequences</taxon>
        <taxon>metagenomes</taxon>
        <taxon>organismal metagenomes</taxon>
    </lineage>
</organism>
<comment type="caution">
    <text evidence="1">The sequence shown here is derived from an EMBL/GenBank/DDBJ whole genome shotgun (WGS) entry which is preliminary data.</text>
</comment>